<dbReference type="OrthoDB" id="9799663at2"/>
<gene>
    <name evidence="5" type="ORF">DFR64_3019</name>
</gene>
<dbReference type="SMART" id="SM00347">
    <property type="entry name" value="HTH_MARR"/>
    <property type="match status" value="1"/>
</dbReference>
<comment type="caution">
    <text evidence="5">The sequence shown here is derived from an EMBL/GenBank/DDBJ whole genome shotgun (WGS) entry which is preliminary data.</text>
</comment>
<dbReference type="InterPro" id="IPR036388">
    <property type="entry name" value="WH-like_DNA-bd_sf"/>
</dbReference>
<dbReference type="GO" id="GO:0003677">
    <property type="term" value="F:DNA binding"/>
    <property type="evidence" value="ECO:0007669"/>
    <property type="project" value="UniProtKB-KW"/>
</dbReference>
<dbReference type="InterPro" id="IPR011991">
    <property type="entry name" value="ArsR-like_HTH"/>
</dbReference>
<protein>
    <submittedName>
        <fullName evidence="5">DNA-binding MarR family transcriptional regulator</fullName>
    </submittedName>
</protein>
<dbReference type="InterPro" id="IPR036390">
    <property type="entry name" value="WH_DNA-bd_sf"/>
</dbReference>
<keyword evidence="2 5" id="KW-0238">DNA-binding</keyword>
<dbReference type="Proteomes" id="UP000256388">
    <property type="component" value="Unassembled WGS sequence"/>
</dbReference>
<keyword evidence="1" id="KW-0805">Transcription regulation</keyword>
<name>A0A3E0A2U6_9CHLR</name>
<dbReference type="Gene3D" id="1.10.10.10">
    <property type="entry name" value="Winged helix-like DNA-binding domain superfamily/Winged helix DNA-binding domain"/>
    <property type="match status" value="1"/>
</dbReference>
<evidence type="ECO:0000313" key="5">
    <source>
        <dbReference type="EMBL" id="REG04671.1"/>
    </source>
</evidence>
<accession>A0A3E0A2U6</accession>
<dbReference type="Pfam" id="PF01047">
    <property type="entry name" value="MarR"/>
    <property type="match status" value="1"/>
</dbReference>
<dbReference type="GO" id="GO:0003700">
    <property type="term" value="F:DNA-binding transcription factor activity"/>
    <property type="evidence" value="ECO:0007669"/>
    <property type="project" value="InterPro"/>
</dbReference>
<evidence type="ECO:0000313" key="6">
    <source>
        <dbReference type="Proteomes" id="UP000256388"/>
    </source>
</evidence>
<sequence length="144" mass="16606">MIIQTKKEKIGHLLMHVCRERGKTADQFMTQSKIFRGQGMMLMFLSEHEGLTHSEIAERLNISPAAATKVIKRLEEEGYIKRQSDDKDERLSRVFMQEGGRAVISGIQSSFKKLDEQTFHNFGDEDLDRLEDYLHHILTNLKAG</sequence>
<evidence type="ECO:0000256" key="1">
    <source>
        <dbReference type="ARBA" id="ARBA00023015"/>
    </source>
</evidence>
<dbReference type="InterPro" id="IPR012318">
    <property type="entry name" value="HTH_CRP"/>
</dbReference>
<keyword evidence="3" id="KW-0804">Transcription</keyword>
<dbReference type="CDD" id="cd00090">
    <property type="entry name" value="HTH_ARSR"/>
    <property type="match status" value="1"/>
</dbReference>
<dbReference type="RefSeq" id="WP_116226267.1">
    <property type="nucleotide sequence ID" value="NZ_AP018437.1"/>
</dbReference>
<dbReference type="SMART" id="SM00419">
    <property type="entry name" value="HTH_CRP"/>
    <property type="match status" value="1"/>
</dbReference>
<dbReference type="SUPFAM" id="SSF46785">
    <property type="entry name" value="Winged helix' DNA-binding domain"/>
    <property type="match status" value="1"/>
</dbReference>
<evidence type="ECO:0000256" key="3">
    <source>
        <dbReference type="ARBA" id="ARBA00023163"/>
    </source>
</evidence>
<dbReference type="PANTHER" id="PTHR42756:SF1">
    <property type="entry name" value="TRANSCRIPTIONAL REPRESSOR OF EMRAB OPERON"/>
    <property type="match status" value="1"/>
</dbReference>
<dbReference type="PRINTS" id="PR00598">
    <property type="entry name" value="HTHMARR"/>
</dbReference>
<dbReference type="PROSITE" id="PS50995">
    <property type="entry name" value="HTH_MARR_2"/>
    <property type="match status" value="1"/>
</dbReference>
<proteinExistence type="predicted"/>
<feature type="domain" description="HTH marR-type" evidence="4">
    <location>
        <begin position="7"/>
        <end position="139"/>
    </location>
</feature>
<reference evidence="5 6" key="1">
    <citation type="submission" date="2018-08" db="EMBL/GenBank/DDBJ databases">
        <title>Genomic Encyclopedia of Type Strains, Phase IV (KMG-IV): sequencing the most valuable type-strain genomes for metagenomic binning, comparative biology and taxonomic classification.</title>
        <authorList>
            <person name="Goeker M."/>
        </authorList>
    </citation>
    <scope>NUCLEOTIDE SEQUENCE [LARGE SCALE GENOMIC DNA]</scope>
    <source>
        <strain evidence="5 6">DSM 23923</strain>
    </source>
</reference>
<organism evidence="5 6">
    <name type="scientific">Pelolinea submarina</name>
    <dbReference type="NCBI Taxonomy" id="913107"/>
    <lineage>
        <taxon>Bacteria</taxon>
        <taxon>Bacillati</taxon>
        <taxon>Chloroflexota</taxon>
        <taxon>Anaerolineae</taxon>
        <taxon>Anaerolineales</taxon>
        <taxon>Anaerolineaceae</taxon>
        <taxon>Pelolinea</taxon>
    </lineage>
</organism>
<evidence type="ECO:0000259" key="4">
    <source>
        <dbReference type="PROSITE" id="PS50995"/>
    </source>
</evidence>
<dbReference type="EMBL" id="QUMS01000006">
    <property type="protein sequence ID" value="REG04671.1"/>
    <property type="molecule type" value="Genomic_DNA"/>
</dbReference>
<dbReference type="InterPro" id="IPR000835">
    <property type="entry name" value="HTH_MarR-typ"/>
</dbReference>
<dbReference type="PANTHER" id="PTHR42756">
    <property type="entry name" value="TRANSCRIPTIONAL REGULATOR, MARR"/>
    <property type="match status" value="1"/>
</dbReference>
<keyword evidence="6" id="KW-1185">Reference proteome</keyword>
<evidence type="ECO:0000256" key="2">
    <source>
        <dbReference type="ARBA" id="ARBA00023125"/>
    </source>
</evidence>
<dbReference type="AlphaFoldDB" id="A0A3E0A2U6"/>